<dbReference type="Pfam" id="PF08278">
    <property type="entry name" value="DnaG_DnaB_bind"/>
    <property type="match status" value="1"/>
</dbReference>
<name>A0ABM8G4W1_9CELL</name>
<organism evidence="3 4">
    <name type="scientific">Paraoerskovia sediminicola</name>
    <dbReference type="NCBI Taxonomy" id="1138587"/>
    <lineage>
        <taxon>Bacteria</taxon>
        <taxon>Bacillati</taxon>
        <taxon>Actinomycetota</taxon>
        <taxon>Actinomycetes</taxon>
        <taxon>Micrococcales</taxon>
        <taxon>Cellulomonadaceae</taxon>
        <taxon>Paraoerskovia</taxon>
    </lineage>
</organism>
<sequence>MTGGDAHEGGAPQVVALPAPDPRDPVARLERQALVAVLQHPDVVDSATFDALEDDAFVVPAWRAVHDAVRAAGGIRESQGMQPGRWVEAVCEAASEAVLPVVNELSVAPMPEDRPGAVEGYVRDVIRKLVDLGLTRRVADARSRLQRTDPAADADAYGAAFAELLAIEKERRELRESA</sequence>
<reference evidence="4" key="1">
    <citation type="journal article" date="2019" name="Int. J. Syst. Evol. Microbiol.">
        <title>The Global Catalogue of Microorganisms (GCM) 10K type strain sequencing project: providing services to taxonomists for standard genome sequencing and annotation.</title>
        <authorList>
            <consortium name="The Broad Institute Genomics Platform"/>
            <consortium name="The Broad Institute Genome Sequencing Center for Infectious Disease"/>
            <person name="Wu L."/>
            <person name="Ma J."/>
        </authorList>
    </citation>
    <scope>NUCLEOTIDE SEQUENCE [LARGE SCALE GENOMIC DNA]</scope>
    <source>
        <strain evidence="4">NBRC 108565</strain>
    </source>
</reference>
<dbReference type="Proteomes" id="UP001321475">
    <property type="component" value="Chromosome"/>
</dbReference>
<evidence type="ECO:0000313" key="3">
    <source>
        <dbReference type="EMBL" id="BDZ43247.1"/>
    </source>
</evidence>
<dbReference type="InterPro" id="IPR013173">
    <property type="entry name" value="DNA_primase_DnaG_DnaB-bd_dom"/>
</dbReference>
<keyword evidence="4" id="KW-1185">Reference proteome</keyword>
<gene>
    <name evidence="3" type="ORF">GCM10025865_25460</name>
</gene>
<evidence type="ECO:0000259" key="2">
    <source>
        <dbReference type="Pfam" id="PF08278"/>
    </source>
</evidence>
<feature type="region of interest" description="Disordered" evidence="1">
    <location>
        <begin position="1"/>
        <end position="22"/>
    </location>
</feature>
<dbReference type="EMBL" id="AP027729">
    <property type="protein sequence ID" value="BDZ43247.1"/>
    <property type="molecule type" value="Genomic_DNA"/>
</dbReference>
<evidence type="ECO:0000256" key="1">
    <source>
        <dbReference type="SAM" id="MobiDB-lite"/>
    </source>
</evidence>
<proteinExistence type="predicted"/>
<dbReference type="RefSeq" id="WP_286217536.1">
    <property type="nucleotide sequence ID" value="NZ_AP027729.1"/>
</dbReference>
<evidence type="ECO:0000313" key="4">
    <source>
        <dbReference type="Proteomes" id="UP001321475"/>
    </source>
</evidence>
<protein>
    <recommendedName>
        <fullName evidence="2">DNA primase DnaG DnaB-binding domain-containing protein</fullName>
    </recommendedName>
</protein>
<feature type="domain" description="DNA primase DnaG DnaB-binding" evidence="2">
    <location>
        <begin position="30"/>
        <end position="158"/>
    </location>
</feature>
<accession>A0ABM8G4W1</accession>